<dbReference type="GO" id="GO:0003677">
    <property type="term" value="F:DNA binding"/>
    <property type="evidence" value="ECO:0007669"/>
    <property type="project" value="UniProtKB-KW"/>
</dbReference>
<dbReference type="Proteomes" id="UP000675781">
    <property type="component" value="Unassembled WGS sequence"/>
</dbReference>
<dbReference type="PANTHER" id="PTHR43133">
    <property type="entry name" value="RNA POLYMERASE ECF-TYPE SIGMA FACTO"/>
    <property type="match status" value="1"/>
</dbReference>
<keyword evidence="1" id="KW-0805">Transcription regulation</keyword>
<evidence type="ECO:0000256" key="3">
    <source>
        <dbReference type="ARBA" id="ARBA00023125"/>
    </source>
</evidence>
<dbReference type="InterPro" id="IPR007627">
    <property type="entry name" value="RNA_pol_sigma70_r2"/>
</dbReference>
<accession>A0A941EK14</accession>
<reference evidence="8" key="1">
    <citation type="submission" date="2021-04" db="EMBL/GenBank/DDBJ databases">
        <title>Genome based classification of Actinospica acidithermotolerans sp. nov., an actinobacterium isolated from an Indonesian hot spring.</title>
        <authorList>
            <person name="Kusuma A.B."/>
            <person name="Putra K.E."/>
            <person name="Nafisah S."/>
            <person name="Loh J."/>
            <person name="Nouioui I."/>
            <person name="Goodfellow M."/>
        </authorList>
    </citation>
    <scope>NUCLEOTIDE SEQUENCE</scope>
    <source>
        <strain evidence="8">CSCA 57</strain>
    </source>
</reference>
<dbReference type="Pfam" id="PF04542">
    <property type="entry name" value="Sigma70_r2"/>
    <property type="match status" value="1"/>
</dbReference>
<comment type="caution">
    <text evidence="8">The sequence shown here is derived from an EMBL/GenBank/DDBJ whole genome shotgun (WGS) entry which is preliminary data.</text>
</comment>
<feature type="transmembrane region" description="Helical" evidence="6">
    <location>
        <begin position="278"/>
        <end position="299"/>
    </location>
</feature>
<proteinExistence type="predicted"/>
<evidence type="ECO:0000259" key="7">
    <source>
        <dbReference type="Pfam" id="PF04542"/>
    </source>
</evidence>
<evidence type="ECO:0000256" key="1">
    <source>
        <dbReference type="ARBA" id="ARBA00023015"/>
    </source>
</evidence>
<keyword evidence="4" id="KW-0804">Transcription</keyword>
<dbReference type="AlphaFoldDB" id="A0A941EK14"/>
<name>A0A941EK14_9ACTN</name>
<evidence type="ECO:0000256" key="2">
    <source>
        <dbReference type="ARBA" id="ARBA00023082"/>
    </source>
</evidence>
<dbReference type="GO" id="GO:0016987">
    <property type="term" value="F:sigma factor activity"/>
    <property type="evidence" value="ECO:0007669"/>
    <property type="project" value="UniProtKB-KW"/>
</dbReference>
<dbReference type="SUPFAM" id="SSF88946">
    <property type="entry name" value="Sigma2 domain of RNA polymerase sigma factors"/>
    <property type="match status" value="1"/>
</dbReference>
<dbReference type="Gene3D" id="1.10.1740.10">
    <property type="match status" value="1"/>
</dbReference>
<feature type="compositionally biased region" description="Low complexity" evidence="5">
    <location>
        <begin position="337"/>
        <end position="422"/>
    </location>
</feature>
<protein>
    <submittedName>
        <fullName evidence="8">Sigma-70 family RNA polymerase sigma factor</fullName>
    </submittedName>
</protein>
<keyword evidence="2" id="KW-0731">Sigma factor</keyword>
<evidence type="ECO:0000313" key="8">
    <source>
        <dbReference type="EMBL" id="MBR7832283.1"/>
    </source>
</evidence>
<keyword evidence="6" id="KW-0812">Transmembrane</keyword>
<feature type="domain" description="RNA polymerase sigma-70 region 2" evidence="7">
    <location>
        <begin position="22"/>
        <end position="81"/>
    </location>
</feature>
<sequence length="422" mass="44025">MSDRDLVAALRAGDRLAAGQVYDIYGTRLYAYCHELLADPKLSADALRDTFIVAVSRIRELGEPEEFGAWLYALARNECIRVGISDDAPADAAGAARGDRLARLALDCYSMLEPDERELLDLAYRHRLVDSDLALVLGLDESQISSKVTTAQAGLETSLLVVLAARTGDPKCAEAAEFGRRFDDIDGKGVPGWLQGAARHVERCTICGDAVRNRRPLRLFEELPHSFMPPGVRSRVLEALRDPAGTAFAEQIAERGGRFDEAGFPTAGGSKISRGRKWALPLGGVVVAAAAVAAIIMFLNGKGHPADAADTIPTGTSTVSTQVSGTTSATFSELSLPSSSASGSASASVSASSSSPVAQQQQSSSAPQQQQSSSAPAQKTTPPTHTPTPTHSTTPPHSATPSPPASTSSSPAASATPSSSSS</sequence>
<keyword evidence="3" id="KW-0238">DNA-binding</keyword>
<dbReference type="GO" id="GO:0006352">
    <property type="term" value="P:DNA-templated transcription initiation"/>
    <property type="evidence" value="ECO:0007669"/>
    <property type="project" value="InterPro"/>
</dbReference>
<evidence type="ECO:0000256" key="4">
    <source>
        <dbReference type="ARBA" id="ARBA00023163"/>
    </source>
</evidence>
<feature type="region of interest" description="Disordered" evidence="5">
    <location>
        <begin position="333"/>
        <end position="422"/>
    </location>
</feature>
<keyword evidence="9" id="KW-1185">Reference proteome</keyword>
<dbReference type="RefSeq" id="WP_212526822.1">
    <property type="nucleotide sequence ID" value="NZ_JAGSOG010000009.1"/>
</dbReference>
<dbReference type="EMBL" id="JAGSOG010000009">
    <property type="protein sequence ID" value="MBR7832283.1"/>
    <property type="molecule type" value="Genomic_DNA"/>
</dbReference>
<evidence type="ECO:0000256" key="6">
    <source>
        <dbReference type="SAM" id="Phobius"/>
    </source>
</evidence>
<gene>
    <name evidence="8" type="ORF">KDL01_03375</name>
</gene>
<keyword evidence="6" id="KW-1133">Transmembrane helix</keyword>
<keyword evidence="6" id="KW-0472">Membrane</keyword>
<evidence type="ECO:0000313" key="9">
    <source>
        <dbReference type="Proteomes" id="UP000675781"/>
    </source>
</evidence>
<dbReference type="PANTHER" id="PTHR43133:SF8">
    <property type="entry name" value="RNA POLYMERASE SIGMA FACTOR HI_1459-RELATED"/>
    <property type="match status" value="1"/>
</dbReference>
<evidence type="ECO:0000256" key="5">
    <source>
        <dbReference type="SAM" id="MobiDB-lite"/>
    </source>
</evidence>
<organism evidence="8 9">
    <name type="scientific">Actinospica durhamensis</name>
    <dbReference type="NCBI Taxonomy" id="1508375"/>
    <lineage>
        <taxon>Bacteria</taxon>
        <taxon>Bacillati</taxon>
        <taxon>Actinomycetota</taxon>
        <taxon>Actinomycetes</taxon>
        <taxon>Catenulisporales</taxon>
        <taxon>Actinospicaceae</taxon>
        <taxon>Actinospica</taxon>
    </lineage>
</organism>
<dbReference type="InterPro" id="IPR013325">
    <property type="entry name" value="RNA_pol_sigma_r2"/>
</dbReference>
<dbReference type="InterPro" id="IPR039425">
    <property type="entry name" value="RNA_pol_sigma-70-like"/>
</dbReference>